<name>A0A1R3K427_9ROSI</name>
<gene>
    <name evidence="1" type="ORF">COLO4_11523</name>
</gene>
<reference evidence="2" key="1">
    <citation type="submission" date="2013-09" db="EMBL/GenBank/DDBJ databases">
        <title>Corchorus olitorius genome sequencing.</title>
        <authorList>
            <person name="Alam M."/>
            <person name="Haque M.S."/>
            <person name="Islam M.S."/>
            <person name="Emdad E.M."/>
            <person name="Islam M.M."/>
            <person name="Ahmed B."/>
            <person name="Halim A."/>
            <person name="Hossen Q.M.M."/>
            <person name="Hossain M.Z."/>
            <person name="Ahmed R."/>
            <person name="Khan M.M."/>
            <person name="Islam R."/>
            <person name="Rashid M.M."/>
            <person name="Khan S.A."/>
            <person name="Rahman M.S."/>
            <person name="Alam M."/>
            <person name="Yahiya A.S."/>
            <person name="Khan M.S."/>
            <person name="Azam M.S."/>
            <person name="Haque T."/>
            <person name="Lashkar M.Z.H."/>
            <person name="Akhand A.I."/>
            <person name="Morshed G."/>
            <person name="Roy S."/>
            <person name="Uddin K.S."/>
            <person name="Rabeya T."/>
            <person name="Hossain A.S."/>
            <person name="Chowdhury A."/>
            <person name="Snigdha A.R."/>
            <person name="Mortoza M.S."/>
            <person name="Matin S.A."/>
            <person name="Hoque S.M.E."/>
            <person name="Islam M.K."/>
            <person name="Roy D.K."/>
            <person name="Haider R."/>
            <person name="Moosa M.M."/>
            <person name="Elias S.M."/>
            <person name="Hasan A.M."/>
            <person name="Jahan S."/>
            <person name="Shafiuddin M."/>
            <person name="Mahmood N."/>
            <person name="Shommy N.S."/>
        </authorList>
    </citation>
    <scope>NUCLEOTIDE SEQUENCE [LARGE SCALE GENOMIC DNA]</scope>
    <source>
        <strain evidence="2">cv. O-4</strain>
    </source>
</reference>
<comment type="caution">
    <text evidence="1">The sequence shown here is derived from an EMBL/GenBank/DDBJ whole genome shotgun (WGS) entry which is preliminary data.</text>
</comment>
<dbReference type="EMBL" id="AWUE01014712">
    <property type="protein sequence ID" value="OMP01826.1"/>
    <property type="molecule type" value="Genomic_DNA"/>
</dbReference>
<evidence type="ECO:0000313" key="2">
    <source>
        <dbReference type="Proteomes" id="UP000187203"/>
    </source>
</evidence>
<accession>A0A1R3K427</accession>
<protein>
    <submittedName>
        <fullName evidence="1">Uncharacterized protein</fullName>
    </submittedName>
</protein>
<proteinExistence type="predicted"/>
<dbReference type="Proteomes" id="UP000187203">
    <property type="component" value="Unassembled WGS sequence"/>
</dbReference>
<sequence>MAAKKRKGEKGQRTQSRLAQFIKNESAVSCRLCLPFAK</sequence>
<evidence type="ECO:0000313" key="1">
    <source>
        <dbReference type="EMBL" id="OMP01826.1"/>
    </source>
</evidence>
<dbReference type="AlphaFoldDB" id="A0A1R3K427"/>
<keyword evidence="2" id="KW-1185">Reference proteome</keyword>
<organism evidence="1 2">
    <name type="scientific">Corchorus olitorius</name>
    <dbReference type="NCBI Taxonomy" id="93759"/>
    <lineage>
        <taxon>Eukaryota</taxon>
        <taxon>Viridiplantae</taxon>
        <taxon>Streptophyta</taxon>
        <taxon>Embryophyta</taxon>
        <taxon>Tracheophyta</taxon>
        <taxon>Spermatophyta</taxon>
        <taxon>Magnoliopsida</taxon>
        <taxon>eudicotyledons</taxon>
        <taxon>Gunneridae</taxon>
        <taxon>Pentapetalae</taxon>
        <taxon>rosids</taxon>
        <taxon>malvids</taxon>
        <taxon>Malvales</taxon>
        <taxon>Malvaceae</taxon>
        <taxon>Grewioideae</taxon>
        <taxon>Apeibeae</taxon>
        <taxon>Corchorus</taxon>
    </lineage>
</organism>